<dbReference type="SUPFAM" id="SSF52980">
    <property type="entry name" value="Restriction endonuclease-like"/>
    <property type="match status" value="1"/>
</dbReference>
<dbReference type="AlphaFoldDB" id="A0A4P6JU84"/>
<gene>
    <name evidence="2" type="ORF">EPA93_21875</name>
</gene>
<dbReference type="InterPro" id="IPR015093">
    <property type="entry name" value="Card1_endonucl_dom"/>
</dbReference>
<evidence type="ECO:0000259" key="1">
    <source>
        <dbReference type="Pfam" id="PF09002"/>
    </source>
</evidence>
<dbReference type="Gene3D" id="3.40.1350.10">
    <property type="match status" value="1"/>
</dbReference>
<dbReference type="GO" id="GO:0003676">
    <property type="term" value="F:nucleic acid binding"/>
    <property type="evidence" value="ECO:0007669"/>
    <property type="project" value="InterPro"/>
</dbReference>
<organism evidence="2 3">
    <name type="scientific">Ktedonosporobacter rubrisoli</name>
    <dbReference type="NCBI Taxonomy" id="2509675"/>
    <lineage>
        <taxon>Bacteria</taxon>
        <taxon>Bacillati</taxon>
        <taxon>Chloroflexota</taxon>
        <taxon>Ktedonobacteria</taxon>
        <taxon>Ktedonobacterales</taxon>
        <taxon>Ktedonosporobacteraceae</taxon>
        <taxon>Ktedonosporobacter</taxon>
    </lineage>
</organism>
<accession>A0A4P6JU84</accession>
<dbReference type="Gene3D" id="3.40.50.10770">
    <property type="entry name" value="Hypothetical protein VC1899 like domain (Restriction endonuclease-like)"/>
    <property type="match status" value="1"/>
</dbReference>
<dbReference type="RefSeq" id="WP_129889549.1">
    <property type="nucleotide sequence ID" value="NZ_CP035758.1"/>
</dbReference>
<dbReference type="Proteomes" id="UP000290365">
    <property type="component" value="Chromosome"/>
</dbReference>
<evidence type="ECO:0000313" key="3">
    <source>
        <dbReference type="Proteomes" id="UP000290365"/>
    </source>
</evidence>
<dbReference type="OrthoDB" id="152518at2"/>
<proteinExistence type="predicted"/>
<evidence type="ECO:0000313" key="2">
    <source>
        <dbReference type="EMBL" id="QBD78496.1"/>
    </source>
</evidence>
<protein>
    <submittedName>
        <fullName evidence="2">DUF1887 family protein</fullName>
    </submittedName>
</protein>
<sequence length="379" mass="42346">MARKKALLVVAGGRAEPDILVLQWVQPELIVYLTSDEGWVSEKVFIEKAKSMSIKEENIIPIRNVNAYNLEAGMRACSLACEPYTDTEWEWIFSIGSSPKITGIAAYEVAKQKNIPCLYVDTRNEKFVALARELEGDIGDIFHINVPEYMKMQHRDFQPAKEAGYRSTVECWKHIAQEVALSPDGPGFCQILREKKAREAVQLSSTLALSPLVQNIARYGLLEIKQNATSAYECSFTSRDAAHFLGTGDWLEVYVWSEATQAGFADDCQWGHVIVDGGAINELDLSLTYKAQLIVGECKTGNSSFARKHIDALDSVTNLLGGLYVTKVYITDRSSTLRNFASFQEQAGRRRIVVVPVEDLPKIGSILEEQARSPKYPRI</sequence>
<name>A0A4P6JU84_KTERU</name>
<feature type="domain" description="Card1 endonuclease" evidence="1">
    <location>
        <begin position="244"/>
        <end position="371"/>
    </location>
</feature>
<dbReference type="InterPro" id="IPR011856">
    <property type="entry name" value="tRNA_endonuc-like_dom_sf"/>
</dbReference>
<dbReference type="KEGG" id="kbs:EPA93_21875"/>
<reference evidence="2 3" key="1">
    <citation type="submission" date="2019-01" db="EMBL/GenBank/DDBJ databases">
        <title>Ktedonosporobacter rubrisoli SCAWS-G2.</title>
        <authorList>
            <person name="Huang Y."/>
            <person name="Yan B."/>
        </authorList>
    </citation>
    <scope>NUCLEOTIDE SEQUENCE [LARGE SCALE GENOMIC DNA]</scope>
    <source>
        <strain evidence="2 3">SCAWS-G2</strain>
    </source>
</reference>
<dbReference type="Pfam" id="PF09002">
    <property type="entry name" value="Card1_endonuc"/>
    <property type="match status" value="1"/>
</dbReference>
<dbReference type="InterPro" id="IPR011335">
    <property type="entry name" value="Restrct_endonuc-II-like"/>
</dbReference>
<dbReference type="EMBL" id="CP035758">
    <property type="protein sequence ID" value="QBD78496.1"/>
    <property type="molecule type" value="Genomic_DNA"/>
</dbReference>
<keyword evidence="3" id="KW-1185">Reference proteome</keyword>